<gene>
    <name evidence="2" type="ORF">EIK76_12630</name>
</gene>
<sequence>MEQRDIIHQYLKELERYLARLEKAQAQEVLKEIESHIFDALEQQQGSGLTEDAKAILQGFGEPRELALAYIAHITTGAPPPVGFKAIQKVKQGVTVTLYYAMAAFGFSIALALFFIAGAEVIMPDSVGAWSAGNGHSLAIGFFATPYPADQELLGAWLAPIAILSALLVSTLTRRVLRALKHQR</sequence>
<dbReference type="RefSeq" id="WP_046521501.1">
    <property type="nucleotide sequence ID" value="NZ_LAVS01000097.1"/>
</dbReference>
<evidence type="ECO:0000313" key="2">
    <source>
        <dbReference type="EMBL" id="RRJ20361.1"/>
    </source>
</evidence>
<dbReference type="EMBL" id="RRCF01000003">
    <property type="protein sequence ID" value="RRJ20361.1"/>
    <property type="molecule type" value="Genomic_DNA"/>
</dbReference>
<evidence type="ECO:0008006" key="4">
    <source>
        <dbReference type="Google" id="ProtNLM"/>
    </source>
</evidence>
<comment type="caution">
    <text evidence="2">The sequence shown here is derived from an EMBL/GenBank/DDBJ whole genome shotgun (WGS) entry which is preliminary data.</text>
</comment>
<evidence type="ECO:0000256" key="1">
    <source>
        <dbReference type="SAM" id="Phobius"/>
    </source>
</evidence>
<name>A0A3P3QGY6_9GAMM</name>
<keyword evidence="1" id="KW-0472">Membrane</keyword>
<proteinExistence type="predicted"/>
<keyword evidence="1" id="KW-1133">Transmembrane helix</keyword>
<feature type="transmembrane region" description="Helical" evidence="1">
    <location>
        <begin position="157"/>
        <end position="177"/>
    </location>
</feature>
<protein>
    <recommendedName>
        <fullName evidence="4">DUF1700 domain-containing protein</fullName>
    </recommendedName>
</protein>
<dbReference type="OrthoDB" id="6335751at2"/>
<dbReference type="Pfam" id="PF22564">
    <property type="entry name" value="HAAS"/>
    <property type="match status" value="1"/>
</dbReference>
<dbReference type="AlphaFoldDB" id="A0A3P3QGY6"/>
<accession>A0A3P3QGY6</accession>
<reference evidence="2 3" key="1">
    <citation type="submission" date="2018-11" db="EMBL/GenBank/DDBJ databases">
        <title>Draft genome analysis of Rheinheimera mesophila isolated from an industrial waste site.</title>
        <authorList>
            <person name="Yu Q."/>
            <person name="Qi Y."/>
            <person name="Zhang H."/>
            <person name="Lu Y."/>
            <person name="Pu J."/>
        </authorList>
    </citation>
    <scope>NUCLEOTIDE SEQUENCE [LARGE SCALE GENOMIC DNA]</scope>
    <source>
        <strain evidence="2 3">IITR13</strain>
    </source>
</reference>
<keyword evidence="1" id="KW-0812">Transmembrane</keyword>
<dbReference type="Proteomes" id="UP000276260">
    <property type="component" value="Unassembled WGS sequence"/>
</dbReference>
<evidence type="ECO:0000313" key="3">
    <source>
        <dbReference type="Proteomes" id="UP000276260"/>
    </source>
</evidence>
<feature type="transmembrane region" description="Helical" evidence="1">
    <location>
        <begin position="98"/>
        <end position="117"/>
    </location>
</feature>
<organism evidence="2 3">
    <name type="scientific">Rheinheimera mesophila</name>
    <dbReference type="NCBI Taxonomy" id="1547515"/>
    <lineage>
        <taxon>Bacteria</taxon>
        <taxon>Pseudomonadati</taxon>
        <taxon>Pseudomonadota</taxon>
        <taxon>Gammaproteobacteria</taxon>
        <taxon>Chromatiales</taxon>
        <taxon>Chromatiaceae</taxon>
        <taxon>Rheinheimera</taxon>
    </lineage>
</organism>
<keyword evidence="3" id="KW-1185">Reference proteome</keyword>